<protein>
    <submittedName>
        <fullName evidence="1">DUF4178 domain-containing protein</fullName>
    </submittedName>
</protein>
<reference evidence="1" key="1">
    <citation type="submission" date="2022-06" db="EMBL/GenBank/DDBJ databases">
        <title>Lutimaribacter sp. EGI FJ00013, a novel bacterium isolated from a salt lake sediment enrichment.</title>
        <authorList>
            <person name="Gao L."/>
            <person name="Fang B.-Z."/>
            <person name="Li W.-J."/>
        </authorList>
    </citation>
    <scope>NUCLEOTIDE SEQUENCE</scope>
    <source>
        <strain evidence="1">EGI FJ00013</strain>
    </source>
</reference>
<proteinExistence type="predicted"/>
<evidence type="ECO:0000313" key="2">
    <source>
        <dbReference type="Proteomes" id="UP001203036"/>
    </source>
</evidence>
<organism evidence="1 2">
    <name type="scientific">Lutimaribacter degradans</name>
    <dbReference type="NCBI Taxonomy" id="2945989"/>
    <lineage>
        <taxon>Bacteria</taxon>
        <taxon>Pseudomonadati</taxon>
        <taxon>Pseudomonadota</taxon>
        <taxon>Alphaproteobacteria</taxon>
        <taxon>Rhodobacterales</taxon>
        <taxon>Roseobacteraceae</taxon>
        <taxon>Lutimaribacter</taxon>
    </lineage>
</organism>
<name>A0ACC5ZZ85_9RHOB</name>
<dbReference type="EMBL" id="JAMQGO010000010">
    <property type="protein sequence ID" value="MCM2563238.1"/>
    <property type="molecule type" value="Genomic_DNA"/>
</dbReference>
<evidence type="ECO:0000313" key="1">
    <source>
        <dbReference type="EMBL" id="MCM2563238.1"/>
    </source>
</evidence>
<accession>A0ACC5ZZ85</accession>
<keyword evidence="2" id="KW-1185">Reference proteome</keyword>
<comment type="caution">
    <text evidence="1">The sequence shown here is derived from an EMBL/GenBank/DDBJ whole genome shotgun (WGS) entry which is preliminary data.</text>
</comment>
<dbReference type="Proteomes" id="UP001203036">
    <property type="component" value="Unassembled WGS sequence"/>
</dbReference>
<sequence length="430" mass="48163">MTRADGLTAINCTNCGAGLDVLGGGRVTTHICPYCGSELDAQHDYAVLKTFANAERPDSPFRIGMTGQLYGVDWTVIGTLGHEERWAGKIWRWVDHQLYSPTHGYAWLTVEDGHVTFSRRFRGLVRPAWMGETWVETAEHPPTVMCRGERYVYLQTSKSQITFAEGEFTWSPEIGQSSTTISAMSRAHMLDFSQTGTEREIYRSSYVFAADALAAFGLPHDALRPVGVHPLEPYIPGPHSVFLRKTAILAAMVCLLIGAIFHLMPGRAALEPTQFQFAELPQSVSIPIDDTARLAGLYMESDVSNSWAYVPLEVTAPDGTNLFETGRTLEYYFGREDNESWREGNRRDSLFFRPTVAGDYQVTLHPPETGAWGTQSRLPSQVTLWARSGLSSGFWMWGLALGFGLVALWHYGRAFVHKKRRWAHGDWSEE</sequence>
<gene>
    <name evidence="1" type="ORF">M8744_13860</name>
</gene>